<sequence length="257" mass="30456">MIEYLIENFLLIYILEFAAAVAGVCFLRMVQDASRAERLLVGYLWLVVLVEMVGLYPLMNYFTDFRAFPFVKGTLFERNYWWYNVYALFKFPILIYYFLLKLESKRLKTVSKILVLFLLTGAFLDLFISQKFFTSYLAFLTICGTLILGIVILLFYYEMLKSSRVLEFYRLPSFYFSAGILLWHLTVTPLFIYNKYFSLKSPEFLELHRTILKLSNIILYSLYITGWIIGIRNRKIKDPEIEKSFTENKKVSSSSKY</sequence>
<dbReference type="AlphaFoldDB" id="A0A5B7WZL6"/>
<protein>
    <submittedName>
        <fullName evidence="2">Uncharacterized protein</fullName>
    </submittedName>
</protein>
<name>A0A5B7WZL6_9FLAO</name>
<keyword evidence="1" id="KW-1133">Transmembrane helix</keyword>
<keyword evidence="1" id="KW-0472">Membrane</keyword>
<dbReference type="EMBL" id="CP040812">
    <property type="protein sequence ID" value="QCY68704.1"/>
    <property type="molecule type" value="Genomic_DNA"/>
</dbReference>
<dbReference type="RefSeq" id="WP_139065290.1">
    <property type="nucleotide sequence ID" value="NZ_CP040812.1"/>
</dbReference>
<keyword evidence="1" id="KW-0812">Transmembrane</keyword>
<evidence type="ECO:0000256" key="1">
    <source>
        <dbReference type="SAM" id="Phobius"/>
    </source>
</evidence>
<organism evidence="2 3">
    <name type="scientific">Antarcticibacterium flavum</name>
    <dbReference type="NCBI Taxonomy" id="2058175"/>
    <lineage>
        <taxon>Bacteria</taxon>
        <taxon>Pseudomonadati</taxon>
        <taxon>Bacteroidota</taxon>
        <taxon>Flavobacteriia</taxon>
        <taxon>Flavobacteriales</taxon>
        <taxon>Flavobacteriaceae</taxon>
        <taxon>Antarcticibacterium</taxon>
    </lineage>
</organism>
<feature type="transmembrane region" description="Helical" evidence="1">
    <location>
        <begin position="112"/>
        <end position="130"/>
    </location>
</feature>
<feature type="transmembrane region" description="Helical" evidence="1">
    <location>
        <begin position="169"/>
        <end position="191"/>
    </location>
</feature>
<accession>A0A5B7WZL6</accession>
<dbReference type="OrthoDB" id="1453530at2"/>
<gene>
    <name evidence="2" type="ORF">FHG64_04450</name>
</gene>
<evidence type="ECO:0000313" key="2">
    <source>
        <dbReference type="EMBL" id="QCY68704.1"/>
    </source>
</evidence>
<proteinExistence type="predicted"/>
<feature type="transmembrane region" description="Helical" evidence="1">
    <location>
        <begin position="6"/>
        <end position="27"/>
    </location>
</feature>
<feature type="transmembrane region" description="Helical" evidence="1">
    <location>
        <begin position="80"/>
        <end position="100"/>
    </location>
</feature>
<feature type="transmembrane region" description="Helical" evidence="1">
    <location>
        <begin position="211"/>
        <end position="231"/>
    </location>
</feature>
<reference evidence="2 3" key="1">
    <citation type="submission" date="2019-06" db="EMBL/GenBank/DDBJ databases">
        <title>Complete genome sequence of Antarcticibacterium flavum KCTC 52984T from an Antarctic marine sediment.</title>
        <authorList>
            <person name="Lee Y.M."/>
            <person name="Shin S.C."/>
        </authorList>
    </citation>
    <scope>NUCLEOTIDE SEQUENCE [LARGE SCALE GENOMIC DNA]</scope>
    <source>
        <strain evidence="2 3">KCTC 52984</strain>
    </source>
</reference>
<dbReference type="Proteomes" id="UP000309016">
    <property type="component" value="Chromosome"/>
</dbReference>
<keyword evidence="3" id="KW-1185">Reference proteome</keyword>
<evidence type="ECO:0000313" key="3">
    <source>
        <dbReference type="Proteomes" id="UP000309016"/>
    </source>
</evidence>
<feature type="transmembrane region" description="Helical" evidence="1">
    <location>
        <begin position="136"/>
        <end position="157"/>
    </location>
</feature>
<feature type="transmembrane region" description="Helical" evidence="1">
    <location>
        <begin position="39"/>
        <end position="60"/>
    </location>
</feature>
<dbReference type="KEGG" id="afla:FHG64_04450"/>